<dbReference type="AlphaFoldDB" id="A0AAE0RNB3"/>
<comment type="caution">
    <text evidence="1">The sequence shown here is derived from an EMBL/GenBank/DDBJ whole genome shotgun (WGS) entry which is preliminary data.</text>
</comment>
<keyword evidence="2" id="KW-1185">Reference proteome</keyword>
<protein>
    <submittedName>
        <fullName evidence="1">Uncharacterized protein</fullName>
    </submittedName>
</protein>
<gene>
    <name evidence="1" type="ORF">CHS0354_034020</name>
</gene>
<dbReference type="Proteomes" id="UP001195483">
    <property type="component" value="Unassembled WGS sequence"/>
</dbReference>
<organism evidence="1 2">
    <name type="scientific">Potamilus streckersoni</name>
    <dbReference type="NCBI Taxonomy" id="2493646"/>
    <lineage>
        <taxon>Eukaryota</taxon>
        <taxon>Metazoa</taxon>
        <taxon>Spiralia</taxon>
        <taxon>Lophotrochozoa</taxon>
        <taxon>Mollusca</taxon>
        <taxon>Bivalvia</taxon>
        <taxon>Autobranchia</taxon>
        <taxon>Heteroconchia</taxon>
        <taxon>Palaeoheterodonta</taxon>
        <taxon>Unionida</taxon>
        <taxon>Unionoidea</taxon>
        <taxon>Unionidae</taxon>
        <taxon>Ambleminae</taxon>
        <taxon>Lampsilini</taxon>
        <taxon>Potamilus</taxon>
    </lineage>
</organism>
<sequence>MGGSVVVFVENVIEDVRVLIVVAIVVPIVGTEYVVLDILVFGFEDESTVTLVEADVDEVSTCVLVALKVFSMLVGIVDEKEDAILAVLIEVTVFVETVIDCNDVVLSLLNMTVEELLVLCGTVDDVVVDSVSLFPLINVSGDALDSAIVELSWVIEGELIKFWLVIIVAVTDSPKPSSGIKHKPRCSLDHSHITQIYRGAPRGQVV</sequence>
<dbReference type="EMBL" id="JAEAOA010001984">
    <property type="protein sequence ID" value="KAK3576295.1"/>
    <property type="molecule type" value="Genomic_DNA"/>
</dbReference>
<name>A0AAE0RNB3_9BIVA</name>
<reference evidence="1" key="1">
    <citation type="journal article" date="2021" name="Genome Biol. Evol.">
        <title>A High-Quality Reference Genome for a Parasitic Bivalve with Doubly Uniparental Inheritance (Bivalvia: Unionida).</title>
        <authorList>
            <person name="Smith C.H."/>
        </authorList>
    </citation>
    <scope>NUCLEOTIDE SEQUENCE</scope>
    <source>
        <strain evidence="1">CHS0354</strain>
    </source>
</reference>
<reference evidence="1" key="2">
    <citation type="journal article" date="2021" name="Genome Biol. Evol.">
        <title>Developing a high-quality reference genome for a parasitic bivalve with doubly uniparental inheritance (Bivalvia: Unionida).</title>
        <authorList>
            <person name="Smith C.H."/>
        </authorList>
    </citation>
    <scope>NUCLEOTIDE SEQUENCE</scope>
    <source>
        <strain evidence="1">CHS0354</strain>
        <tissue evidence="1">Mantle</tissue>
    </source>
</reference>
<evidence type="ECO:0000313" key="2">
    <source>
        <dbReference type="Proteomes" id="UP001195483"/>
    </source>
</evidence>
<proteinExistence type="predicted"/>
<evidence type="ECO:0000313" key="1">
    <source>
        <dbReference type="EMBL" id="KAK3576295.1"/>
    </source>
</evidence>
<accession>A0AAE0RNB3</accession>
<reference evidence="1" key="3">
    <citation type="submission" date="2023-05" db="EMBL/GenBank/DDBJ databases">
        <authorList>
            <person name="Smith C.H."/>
        </authorList>
    </citation>
    <scope>NUCLEOTIDE SEQUENCE</scope>
    <source>
        <strain evidence="1">CHS0354</strain>
        <tissue evidence="1">Mantle</tissue>
    </source>
</reference>